<proteinExistence type="predicted"/>
<comment type="caution">
    <text evidence="1">The sequence shown here is derived from an EMBL/GenBank/DDBJ whole genome shotgun (WGS) entry which is preliminary data.</text>
</comment>
<reference evidence="1 2" key="1">
    <citation type="submission" date="2019-05" db="EMBL/GenBank/DDBJ databases">
        <title>Another draft genome of Portunus trituberculatus and its Hox gene families provides insights of decapod evolution.</title>
        <authorList>
            <person name="Jeong J.-H."/>
            <person name="Song I."/>
            <person name="Kim S."/>
            <person name="Choi T."/>
            <person name="Kim D."/>
            <person name="Ryu S."/>
            <person name="Kim W."/>
        </authorList>
    </citation>
    <scope>NUCLEOTIDE SEQUENCE [LARGE SCALE GENOMIC DNA]</scope>
    <source>
        <tissue evidence="1">Muscle</tissue>
    </source>
</reference>
<protein>
    <recommendedName>
        <fullName evidence="3">Reverse transcriptase domain-containing protein</fullName>
    </recommendedName>
</protein>
<evidence type="ECO:0000313" key="2">
    <source>
        <dbReference type="Proteomes" id="UP000324222"/>
    </source>
</evidence>
<dbReference type="EMBL" id="VSRR010137637">
    <property type="protein sequence ID" value="MPD03737.1"/>
    <property type="molecule type" value="Genomic_DNA"/>
</dbReference>
<evidence type="ECO:0008006" key="3">
    <source>
        <dbReference type="Google" id="ProtNLM"/>
    </source>
</evidence>
<dbReference type="AlphaFoldDB" id="A0A5B7KAV1"/>
<gene>
    <name evidence="1" type="ORF">E2C01_099387</name>
</gene>
<keyword evidence="2" id="KW-1185">Reference proteome</keyword>
<organism evidence="1 2">
    <name type="scientific">Portunus trituberculatus</name>
    <name type="common">Swimming crab</name>
    <name type="synonym">Neptunus trituberculatus</name>
    <dbReference type="NCBI Taxonomy" id="210409"/>
    <lineage>
        <taxon>Eukaryota</taxon>
        <taxon>Metazoa</taxon>
        <taxon>Ecdysozoa</taxon>
        <taxon>Arthropoda</taxon>
        <taxon>Crustacea</taxon>
        <taxon>Multicrustacea</taxon>
        <taxon>Malacostraca</taxon>
        <taxon>Eumalacostraca</taxon>
        <taxon>Eucarida</taxon>
        <taxon>Decapoda</taxon>
        <taxon>Pleocyemata</taxon>
        <taxon>Brachyura</taxon>
        <taxon>Eubrachyura</taxon>
        <taxon>Portunoidea</taxon>
        <taxon>Portunidae</taxon>
        <taxon>Portuninae</taxon>
        <taxon>Portunus</taxon>
    </lineage>
</organism>
<sequence length="137" mass="15993">MYTVLFKSINSGVPERSVLSSTLFLLFIYDILNQTSCSIHCYADDTILHLSTSLQRRPILQEVNRLRRDATERLTSDLSKISAWGRKYLVVFSASYTQFLHLSTQHNLPDNYPFFFNDTYVTVPLFHTEYPRSVLYL</sequence>
<dbReference type="Proteomes" id="UP000324222">
    <property type="component" value="Unassembled WGS sequence"/>
</dbReference>
<evidence type="ECO:0000313" key="1">
    <source>
        <dbReference type="EMBL" id="MPD03737.1"/>
    </source>
</evidence>
<name>A0A5B7KAV1_PORTR</name>
<accession>A0A5B7KAV1</accession>